<dbReference type="PANTHER" id="PTHR11732">
    <property type="entry name" value="ALDO/KETO REDUCTASE"/>
    <property type="match status" value="1"/>
</dbReference>
<dbReference type="AlphaFoldDB" id="A0ABC8J9P4"/>
<dbReference type="SUPFAM" id="SSF51430">
    <property type="entry name" value="NAD(P)-linked oxidoreductase"/>
    <property type="match status" value="1"/>
</dbReference>
<accession>A0ABC8J9P4</accession>
<dbReference type="EMBL" id="CAKOAT010088488">
    <property type="protein sequence ID" value="CAH8319320.1"/>
    <property type="molecule type" value="Genomic_DNA"/>
</dbReference>
<gene>
    <name evidence="1" type="ORF">ERUC_LOCUS8439</name>
</gene>
<evidence type="ECO:0000313" key="2">
    <source>
        <dbReference type="Proteomes" id="UP001642260"/>
    </source>
</evidence>
<dbReference type="InterPro" id="IPR020471">
    <property type="entry name" value="AKR"/>
</dbReference>
<name>A0ABC8J9P4_ERUVS</name>
<dbReference type="InterPro" id="IPR036812">
    <property type="entry name" value="NAD(P)_OxRdtase_dom_sf"/>
</dbReference>
<sequence>MERLILMHNKSGASPHEVVLSVPPSLLASPIHVAGRERGRIDRFRRPVSSKPGNYKFLLEEDDFLPMDYDAVWSEMEECKRLGIAKCIGGIVLTAYSVLGSRGAFWGTHKIMESDVLTEIADAKGKTVAQGKKGVWIKLPRQLISLAETAVECSLNKRRQDDFAV</sequence>
<keyword evidence="2" id="KW-1185">Reference proteome</keyword>
<comment type="caution">
    <text evidence="1">The sequence shown here is derived from an EMBL/GenBank/DDBJ whole genome shotgun (WGS) entry which is preliminary data.</text>
</comment>
<reference evidence="1 2" key="1">
    <citation type="submission" date="2022-03" db="EMBL/GenBank/DDBJ databases">
        <authorList>
            <person name="Macdonald S."/>
            <person name="Ahmed S."/>
            <person name="Newling K."/>
        </authorList>
    </citation>
    <scope>NUCLEOTIDE SEQUENCE [LARGE SCALE GENOMIC DNA]</scope>
</reference>
<organism evidence="1 2">
    <name type="scientific">Eruca vesicaria subsp. sativa</name>
    <name type="common">Garden rocket</name>
    <name type="synonym">Eruca sativa</name>
    <dbReference type="NCBI Taxonomy" id="29727"/>
    <lineage>
        <taxon>Eukaryota</taxon>
        <taxon>Viridiplantae</taxon>
        <taxon>Streptophyta</taxon>
        <taxon>Embryophyta</taxon>
        <taxon>Tracheophyta</taxon>
        <taxon>Spermatophyta</taxon>
        <taxon>Magnoliopsida</taxon>
        <taxon>eudicotyledons</taxon>
        <taxon>Gunneridae</taxon>
        <taxon>Pentapetalae</taxon>
        <taxon>rosids</taxon>
        <taxon>malvids</taxon>
        <taxon>Brassicales</taxon>
        <taxon>Brassicaceae</taxon>
        <taxon>Brassiceae</taxon>
        <taxon>Eruca</taxon>
    </lineage>
</organism>
<evidence type="ECO:0000313" key="1">
    <source>
        <dbReference type="EMBL" id="CAH8319320.1"/>
    </source>
</evidence>
<dbReference type="Gene3D" id="3.20.20.100">
    <property type="entry name" value="NADP-dependent oxidoreductase domain"/>
    <property type="match status" value="1"/>
</dbReference>
<proteinExistence type="predicted"/>
<protein>
    <submittedName>
        <fullName evidence="1">Uncharacterized protein</fullName>
    </submittedName>
</protein>
<dbReference type="Proteomes" id="UP001642260">
    <property type="component" value="Unassembled WGS sequence"/>
</dbReference>